<keyword evidence="3 5" id="KW-0560">Oxidoreductase</keyword>
<keyword evidence="4" id="KW-0520">NAD</keyword>
<dbReference type="GO" id="GO:0008652">
    <property type="term" value="P:amino acid biosynthetic process"/>
    <property type="evidence" value="ECO:0007669"/>
    <property type="project" value="UniProtKB-KW"/>
</dbReference>
<dbReference type="FunFam" id="3.40.50.720:FF:000203">
    <property type="entry name" value="D-3-phosphoglycerate dehydrogenase (SerA)"/>
    <property type="match status" value="1"/>
</dbReference>
<dbReference type="InterPro" id="IPR050857">
    <property type="entry name" value="D-2-hydroxyacid_DH"/>
</dbReference>
<dbReference type="SUPFAM" id="SSF51735">
    <property type="entry name" value="NAD(P)-binding Rossmann-fold domains"/>
    <property type="match status" value="1"/>
</dbReference>
<dbReference type="Pfam" id="PF02826">
    <property type="entry name" value="2-Hacid_dh_C"/>
    <property type="match status" value="1"/>
</dbReference>
<reference evidence="8 9" key="1">
    <citation type="submission" date="2020-10" db="EMBL/GenBank/DDBJ databases">
        <title>Ca. Dormibacterota MAGs.</title>
        <authorList>
            <person name="Montgomery K."/>
        </authorList>
    </citation>
    <scope>NUCLEOTIDE SEQUENCE [LARGE SCALE GENOMIC DNA]</scope>
    <source>
        <strain evidence="8">SC8811_S16_3</strain>
    </source>
</reference>
<dbReference type="InterPro" id="IPR006140">
    <property type="entry name" value="D-isomer_DH_NAD-bd"/>
</dbReference>
<dbReference type="PROSITE" id="PS00671">
    <property type="entry name" value="D_2_HYDROXYACID_DH_3"/>
    <property type="match status" value="1"/>
</dbReference>
<name>A0A934NEE8_9BACT</name>
<feature type="domain" description="D-isomer specific 2-hydroxyacid dehydrogenase catalytic" evidence="6">
    <location>
        <begin position="5"/>
        <end position="318"/>
    </location>
</feature>
<evidence type="ECO:0000256" key="2">
    <source>
        <dbReference type="ARBA" id="ARBA00022605"/>
    </source>
</evidence>
<protein>
    <submittedName>
        <fullName evidence="8">Hydroxyacid dehydrogenase</fullName>
    </submittedName>
</protein>
<organism evidence="8 9">
    <name type="scientific">Candidatus Dormiibacter inghamiae</name>
    <dbReference type="NCBI Taxonomy" id="3127013"/>
    <lineage>
        <taxon>Bacteria</taxon>
        <taxon>Bacillati</taxon>
        <taxon>Candidatus Dormiibacterota</taxon>
        <taxon>Candidatus Dormibacteria</taxon>
        <taxon>Candidatus Dormibacterales</taxon>
        <taxon>Candidatus Dormibacteraceae</taxon>
        <taxon>Candidatus Dormiibacter</taxon>
    </lineage>
</organism>
<evidence type="ECO:0000256" key="4">
    <source>
        <dbReference type="ARBA" id="ARBA00023027"/>
    </source>
</evidence>
<dbReference type="InterPro" id="IPR006139">
    <property type="entry name" value="D-isomer_2_OHA_DH_cat_dom"/>
</dbReference>
<dbReference type="PROSITE" id="PS00065">
    <property type="entry name" value="D_2_HYDROXYACID_DH_1"/>
    <property type="match status" value="1"/>
</dbReference>
<dbReference type="SUPFAM" id="SSF52283">
    <property type="entry name" value="Formate/glycerate dehydrogenase catalytic domain-like"/>
    <property type="match status" value="1"/>
</dbReference>
<evidence type="ECO:0000256" key="1">
    <source>
        <dbReference type="ARBA" id="ARBA00005854"/>
    </source>
</evidence>
<evidence type="ECO:0000313" key="8">
    <source>
        <dbReference type="EMBL" id="MBJ7603859.1"/>
    </source>
</evidence>
<comment type="caution">
    <text evidence="8">The sequence shown here is derived from an EMBL/GenBank/DDBJ whole genome shotgun (WGS) entry which is preliminary data.</text>
</comment>
<dbReference type="RefSeq" id="WP_338180555.1">
    <property type="nucleotide sequence ID" value="NZ_JAEKNQ010000044.1"/>
</dbReference>
<dbReference type="GO" id="GO:0051287">
    <property type="term" value="F:NAD binding"/>
    <property type="evidence" value="ECO:0007669"/>
    <property type="project" value="InterPro"/>
</dbReference>
<dbReference type="AlphaFoldDB" id="A0A934NEE8"/>
<evidence type="ECO:0000313" key="9">
    <source>
        <dbReference type="Proteomes" id="UP000620075"/>
    </source>
</evidence>
<dbReference type="Gene3D" id="3.40.50.720">
    <property type="entry name" value="NAD(P)-binding Rossmann-like Domain"/>
    <property type="match status" value="2"/>
</dbReference>
<gene>
    <name evidence="8" type="ORF">JF888_11795</name>
</gene>
<dbReference type="GO" id="GO:0016616">
    <property type="term" value="F:oxidoreductase activity, acting on the CH-OH group of donors, NAD or NADP as acceptor"/>
    <property type="evidence" value="ECO:0007669"/>
    <property type="project" value="InterPro"/>
</dbReference>
<keyword evidence="2" id="KW-0028">Amino-acid biosynthesis</keyword>
<dbReference type="InterPro" id="IPR029753">
    <property type="entry name" value="D-isomer_DH_CS"/>
</dbReference>
<evidence type="ECO:0000259" key="6">
    <source>
        <dbReference type="Pfam" id="PF00389"/>
    </source>
</evidence>
<dbReference type="CDD" id="cd12173">
    <property type="entry name" value="PGDH_4"/>
    <property type="match status" value="1"/>
</dbReference>
<accession>A0A934NEE8</accession>
<dbReference type="PANTHER" id="PTHR42789">
    <property type="entry name" value="D-ISOMER SPECIFIC 2-HYDROXYACID DEHYDROGENASE FAMILY PROTEIN (AFU_ORTHOLOGUE AFUA_6G10090)"/>
    <property type="match status" value="1"/>
</dbReference>
<proteinExistence type="inferred from homology"/>
<comment type="similarity">
    <text evidence="1 5">Belongs to the D-isomer specific 2-hydroxyacid dehydrogenase family.</text>
</comment>
<evidence type="ECO:0000256" key="3">
    <source>
        <dbReference type="ARBA" id="ARBA00023002"/>
    </source>
</evidence>
<sequence length="335" mass="35525">MARILLIQHMYHPEGEALLRAGSEMEVEVLSEDTLAALLPQLADAEAIIARTPARVGADTITAAPRLRVISTSGYGTDNIDIPAATAAGVVVVNNPGSAENSVAEHAVALVLGLAKKLTWSDAAVRAGRPWDFRRGFEAIELKGRTLGVIGFGRIGREVARKLHEGFGMEVVAYDPLLDVATLVPWARRAPSVEELLPQADVVTIHCALTSETRRLFDERRLSLMRRGALLINTARGPVVDEAALAAALRTGALGGAGIDVYESEPPAAGNPLFELDSVILTAHTAGLTVESARQLALSAATQVLAALDGVRPTNLVNPEVWERRRGAAGALVER</sequence>
<dbReference type="EMBL" id="JAEKNQ010000044">
    <property type="protein sequence ID" value="MBJ7603859.1"/>
    <property type="molecule type" value="Genomic_DNA"/>
</dbReference>
<evidence type="ECO:0000256" key="5">
    <source>
        <dbReference type="RuleBase" id="RU003719"/>
    </source>
</evidence>
<evidence type="ECO:0000259" key="7">
    <source>
        <dbReference type="Pfam" id="PF02826"/>
    </source>
</evidence>
<dbReference type="InterPro" id="IPR036291">
    <property type="entry name" value="NAD(P)-bd_dom_sf"/>
</dbReference>
<dbReference type="PANTHER" id="PTHR42789:SF1">
    <property type="entry name" value="D-ISOMER SPECIFIC 2-HYDROXYACID DEHYDROGENASE FAMILY PROTEIN (AFU_ORTHOLOGUE AFUA_6G10090)"/>
    <property type="match status" value="1"/>
</dbReference>
<dbReference type="Pfam" id="PF00389">
    <property type="entry name" value="2-Hacid_dh"/>
    <property type="match status" value="1"/>
</dbReference>
<dbReference type="InterPro" id="IPR029752">
    <property type="entry name" value="D-isomer_DH_CS1"/>
</dbReference>
<dbReference type="Proteomes" id="UP000620075">
    <property type="component" value="Unassembled WGS sequence"/>
</dbReference>
<feature type="domain" description="D-isomer specific 2-hydroxyacid dehydrogenase NAD-binding" evidence="7">
    <location>
        <begin position="108"/>
        <end position="286"/>
    </location>
</feature>